<dbReference type="OrthoDB" id="2526919at2759"/>
<gene>
    <name evidence="3" type="ORF">DMC30DRAFT_446288</name>
</gene>
<feature type="transmembrane region" description="Helical" evidence="1">
    <location>
        <begin position="229"/>
        <end position="256"/>
    </location>
</feature>
<keyword evidence="1" id="KW-0472">Membrane</keyword>
<dbReference type="Pfam" id="PF20152">
    <property type="entry name" value="DUF6534"/>
    <property type="match status" value="1"/>
</dbReference>
<dbReference type="EMBL" id="SOZI01000046">
    <property type="protein sequence ID" value="TNY21330.1"/>
    <property type="molecule type" value="Genomic_DNA"/>
</dbReference>
<evidence type="ECO:0000259" key="2">
    <source>
        <dbReference type="Pfam" id="PF20152"/>
    </source>
</evidence>
<proteinExistence type="predicted"/>
<evidence type="ECO:0000313" key="3">
    <source>
        <dbReference type="EMBL" id="TNY21330.1"/>
    </source>
</evidence>
<keyword evidence="1" id="KW-1133">Transmembrane helix</keyword>
<evidence type="ECO:0000313" key="4">
    <source>
        <dbReference type="Proteomes" id="UP000311382"/>
    </source>
</evidence>
<reference evidence="3 4" key="1">
    <citation type="submission" date="2019-03" db="EMBL/GenBank/DDBJ databases">
        <title>Rhodosporidium diobovatum UCD-FST 08-225 genome sequencing, assembly, and annotation.</title>
        <authorList>
            <person name="Fakankun I.U."/>
            <person name="Fristensky B."/>
            <person name="Levin D.B."/>
        </authorList>
    </citation>
    <scope>NUCLEOTIDE SEQUENCE [LARGE SCALE GENOMIC DNA]</scope>
    <source>
        <strain evidence="3 4">UCD-FST 08-225</strain>
    </source>
</reference>
<dbReference type="STRING" id="5288.A0A5C5FX00"/>
<feature type="transmembrane region" description="Helical" evidence="1">
    <location>
        <begin position="262"/>
        <end position="282"/>
    </location>
</feature>
<keyword evidence="1" id="KW-0812">Transmembrane</keyword>
<sequence>MATAGETELMTFDDTLGPFLIGTLLTLFLQGATLYQGKSGSSSSGLLELRSAPPAEIVFFANCHKTREPWGYIVLVAGVAVCDVLHSAFAINTIWLWIVGNFGNPAILALSPWSFTAEPVMTGLMALVVHLFYAHRVWLVSEKSTAGTLVTGSIATLTVVQFAFSAAVTGKIVAYDRQFLRFVDWLWGACVWLGLAAAVDLIICFGYFHWLGVVSKQMAGPFERSTKSVVKVGIIILATNGLSAAAAVTATVLFGVLQKTNYHAIAQLCLSKLLALSLLVALNARNLLADLLGVEAGYFTSFGTRSVAVKAQQRHGAGAAGQVSSVPDGVYGRAAAQGGFDGGLGHSKSLRSPGGPGSRVDLSVEGVGGLVYPISMPGSGADSPSPSSLEKEAPFALEDALEHATVATQPFLRTSSDVVVEQVVTHPYNAHAA</sequence>
<dbReference type="PANTHER" id="PTHR40465:SF1">
    <property type="entry name" value="DUF6534 DOMAIN-CONTAINING PROTEIN"/>
    <property type="match status" value="1"/>
</dbReference>
<feature type="domain" description="DUF6534" evidence="2">
    <location>
        <begin position="196"/>
        <end position="286"/>
    </location>
</feature>
<keyword evidence="4" id="KW-1185">Reference proteome</keyword>
<dbReference type="InterPro" id="IPR045339">
    <property type="entry name" value="DUF6534"/>
</dbReference>
<feature type="transmembrane region" description="Helical" evidence="1">
    <location>
        <begin position="110"/>
        <end position="134"/>
    </location>
</feature>
<feature type="transmembrane region" description="Helical" evidence="1">
    <location>
        <begin position="16"/>
        <end position="35"/>
    </location>
</feature>
<name>A0A5C5FX00_9BASI</name>
<feature type="transmembrane region" description="Helical" evidence="1">
    <location>
        <begin position="72"/>
        <end position="98"/>
    </location>
</feature>
<evidence type="ECO:0000256" key="1">
    <source>
        <dbReference type="SAM" id="Phobius"/>
    </source>
</evidence>
<accession>A0A5C5FX00</accession>
<protein>
    <recommendedName>
        <fullName evidence="2">DUF6534 domain-containing protein</fullName>
    </recommendedName>
</protein>
<dbReference type="PANTHER" id="PTHR40465">
    <property type="entry name" value="CHROMOSOME 1, WHOLE GENOME SHOTGUN SEQUENCE"/>
    <property type="match status" value="1"/>
</dbReference>
<dbReference type="AlphaFoldDB" id="A0A5C5FX00"/>
<comment type="caution">
    <text evidence="3">The sequence shown here is derived from an EMBL/GenBank/DDBJ whole genome shotgun (WGS) entry which is preliminary data.</text>
</comment>
<feature type="transmembrane region" description="Helical" evidence="1">
    <location>
        <begin position="146"/>
        <end position="165"/>
    </location>
</feature>
<feature type="transmembrane region" description="Helical" evidence="1">
    <location>
        <begin position="185"/>
        <end position="208"/>
    </location>
</feature>
<dbReference type="Proteomes" id="UP000311382">
    <property type="component" value="Unassembled WGS sequence"/>
</dbReference>
<organism evidence="3 4">
    <name type="scientific">Rhodotorula diobovata</name>
    <dbReference type="NCBI Taxonomy" id="5288"/>
    <lineage>
        <taxon>Eukaryota</taxon>
        <taxon>Fungi</taxon>
        <taxon>Dikarya</taxon>
        <taxon>Basidiomycota</taxon>
        <taxon>Pucciniomycotina</taxon>
        <taxon>Microbotryomycetes</taxon>
        <taxon>Sporidiobolales</taxon>
        <taxon>Sporidiobolaceae</taxon>
        <taxon>Rhodotorula</taxon>
    </lineage>
</organism>